<sequence length="56" mass="6079">MSEPTEEQLVAAGVDLRPWGPTEPDEEQVLRGLGYVLNPLTGTYEGDPHDEDGAPE</sequence>
<name>A0A7W8A8B0_9ACTN</name>
<keyword evidence="2" id="KW-1185">Reference proteome</keyword>
<dbReference type="RefSeq" id="WP_184968720.1">
    <property type="nucleotide sequence ID" value="NZ_JACHIN010000010.1"/>
</dbReference>
<dbReference type="Proteomes" id="UP000568380">
    <property type="component" value="Unassembled WGS sequence"/>
</dbReference>
<comment type="caution">
    <text evidence="1">The sequence shown here is derived from an EMBL/GenBank/DDBJ whole genome shotgun (WGS) entry which is preliminary data.</text>
</comment>
<dbReference type="AlphaFoldDB" id="A0A7W8A8B0"/>
<evidence type="ECO:0000313" key="1">
    <source>
        <dbReference type="EMBL" id="MBB5081390.1"/>
    </source>
</evidence>
<proteinExistence type="predicted"/>
<gene>
    <name evidence="1" type="ORF">HNR40_006885</name>
</gene>
<reference evidence="1 2" key="1">
    <citation type="submission" date="2020-08" db="EMBL/GenBank/DDBJ databases">
        <title>Genomic Encyclopedia of Type Strains, Phase IV (KMG-IV): sequencing the most valuable type-strain genomes for metagenomic binning, comparative biology and taxonomic classification.</title>
        <authorList>
            <person name="Goeker M."/>
        </authorList>
    </citation>
    <scope>NUCLEOTIDE SEQUENCE [LARGE SCALE GENOMIC DNA]</scope>
    <source>
        <strain evidence="1 2">DSM 45385</strain>
    </source>
</reference>
<accession>A0A7W8A8B0</accession>
<dbReference type="EMBL" id="JACHIN010000010">
    <property type="protein sequence ID" value="MBB5081390.1"/>
    <property type="molecule type" value="Genomic_DNA"/>
</dbReference>
<organism evidence="1 2">
    <name type="scientific">Nonomuraea endophytica</name>
    <dbReference type="NCBI Taxonomy" id="714136"/>
    <lineage>
        <taxon>Bacteria</taxon>
        <taxon>Bacillati</taxon>
        <taxon>Actinomycetota</taxon>
        <taxon>Actinomycetes</taxon>
        <taxon>Streptosporangiales</taxon>
        <taxon>Streptosporangiaceae</taxon>
        <taxon>Nonomuraea</taxon>
    </lineage>
</organism>
<evidence type="ECO:0000313" key="2">
    <source>
        <dbReference type="Proteomes" id="UP000568380"/>
    </source>
</evidence>
<protein>
    <submittedName>
        <fullName evidence="1">Uncharacterized protein</fullName>
    </submittedName>
</protein>